<dbReference type="InterPro" id="IPR047574">
    <property type="entry name" value="AD"/>
</dbReference>
<sequence length="182" mass="20242">MNMVASTDRGSAYSVGSSVRLETTLGETVEGEVFACDDATELVVLKQSTSSSKLVSLRVLKATCIEKVLYSVPPREAVEDKLPPIDERRSLERRFKAVAAAQERSERQGVGVSKEGQQLFDCFYKTMPCKWQGKTILVLGEVKIKEPYDMSCVNKAHPDVPSVVLDRVVKMLKAERERLAMD</sequence>
<dbReference type="InterPro" id="IPR019181">
    <property type="entry name" value="LSM12_ABD"/>
</dbReference>
<dbReference type="InterPro" id="IPR039683">
    <property type="entry name" value="Lsm12-like"/>
</dbReference>
<evidence type="ECO:0000313" key="2">
    <source>
        <dbReference type="EMBL" id="CAL5225289.1"/>
    </source>
</evidence>
<comment type="caution">
    <text evidence="2">The sequence shown here is derived from an EMBL/GenBank/DDBJ whole genome shotgun (WGS) entry which is preliminary data.</text>
</comment>
<dbReference type="EMBL" id="CAXHTA020000012">
    <property type="protein sequence ID" value="CAL5225289.1"/>
    <property type="molecule type" value="Genomic_DNA"/>
</dbReference>
<proteinExistence type="predicted"/>
<reference evidence="2 3" key="1">
    <citation type="submission" date="2024-06" db="EMBL/GenBank/DDBJ databases">
        <authorList>
            <person name="Kraege A."/>
            <person name="Thomma B."/>
        </authorList>
    </citation>
    <scope>NUCLEOTIDE SEQUENCE [LARGE SCALE GENOMIC DNA]</scope>
</reference>
<dbReference type="Pfam" id="PF21166">
    <property type="entry name" value="LSM12_LSM"/>
    <property type="match status" value="1"/>
</dbReference>
<dbReference type="InterPro" id="IPR048478">
    <property type="entry name" value="LSM12_LSM"/>
</dbReference>
<dbReference type="Proteomes" id="UP001497392">
    <property type="component" value="Unassembled WGS sequence"/>
</dbReference>
<protein>
    <submittedName>
        <fullName evidence="2">G8088 protein</fullName>
    </submittedName>
</protein>
<organism evidence="2 3">
    <name type="scientific">Coccomyxa viridis</name>
    <dbReference type="NCBI Taxonomy" id="1274662"/>
    <lineage>
        <taxon>Eukaryota</taxon>
        <taxon>Viridiplantae</taxon>
        <taxon>Chlorophyta</taxon>
        <taxon>core chlorophytes</taxon>
        <taxon>Trebouxiophyceae</taxon>
        <taxon>Trebouxiophyceae incertae sedis</taxon>
        <taxon>Coccomyxaceae</taxon>
        <taxon>Coccomyxa</taxon>
    </lineage>
</organism>
<dbReference type="SMART" id="SM00995">
    <property type="entry name" value="AD"/>
    <property type="match status" value="1"/>
</dbReference>
<evidence type="ECO:0000259" key="1">
    <source>
        <dbReference type="PROSITE" id="PS52001"/>
    </source>
</evidence>
<dbReference type="PROSITE" id="PS52001">
    <property type="entry name" value="AD"/>
    <property type="match status" value="1"/>
</dbReference>
<keyword evidence="3" id="KW-1185">Reference proteome</keyword>
<gene>
    <name evidence="2" type="primary">g8088</name>
    <name evidence="2" type="ORF">VP750_LOCUS6948</name>
</gene>
<accession>A0ABP1G234</accession>
<name>A0ABP1G234_9CHLO</name>
<feature type="domain" description="AD" evidence="1">
    <location>
        <begin position="83"/>
        <end position="180"/>
    </location>
</feature>
<evidence type="ECO:0000313" key="3">
    <source>
        <dbReference type="Proteomes" id="UP001497392"/>
    </source>
</evidence>
<dbReference type="Pfam" id="PF09793">
    <property type="entry name" value="AD"/>
    <property type="match status" value="1"/>
</dbReference>
<dbReference type="PANTHER" id="PTHR13542">
    <property type="entry name" value="LSM12 HOMOLOG"/>
    <property type="match status" value="1"/>
</dbReference>